<evidence type="ECO:0000313" key="4">
    <source>
        <dbReference type="Proteomes" id="UP000626210"/>
    </source>
</evidence>
<feature type="domain" description="Death" evidence="2">
    <location>
        <begin position="255"/>
        <end position="308"/>
    </location>
</feature>
<protein>
    <recommendedName>
        <fullName evidence="2">Death domain-containing protein</fullName>
    </recommendedName>
</protein>
<dbReference type="PANTHER" id="PTHR48207">
    <property type="entry name" value="SUCCINATE--HYDROXYMETHYLGLUTARATE COA-TRANSFERASE"/>
    <property type="match status" value="1"/>
</dbReference>
<dbReference type="InterPro" id="IPR023606">
    <property type="entry name" value="CoA-Trfase_III_dom_1_sf"/>
</dbReference>
<proteinExistence type="predicted"/>
<dbReference type="InterPro" id="IPR044855">
    <property type="entry name" value="CoA-Trfase_III_dom3_sf"/>
</dbReference>
<dbReference type="Proteomes" id="UP000626210">
    <property type="component" value="Unassembled WGS sequence"/>
</dbReference>
<keyword evidence="4" id="KW-1185">Reference proteome</keyword>
<organism evidence="3 4">
    <name type="scientific">Pseudorhodoferax aquiterrae</name>
    <dbReference type="NCBI Taxonomy" id="747304"/>
    <lineage>
        <taxon>Bacteria</taxon>
        <taxon>Pseudomonadati</taxon>
        <taxon>Pseudomonadota</taxon>
        <taxon>Betaproteobacteria</taxon>
        <taxon>Burkholderiales</taxon>
        <taxon>Comamonadaceae</taxon>
    </lineage>
</organism>
<reference evidence="4" key="1">
    <citation type="journal article" date="2019" name="Int. J. Syst. Evol. Microbiol.">
        <title>The Global Catalogue of Microorganisms (GCM) 10K type strain sequencing project: providing services to taxonomists for standard genome sequencing and annotation.</title>
        <authorList>
            <consortium name="The Broad Institute Genomics Platform"/>
            <consortium name="The Broad Institute Genome Sequencing Center for Infectious Disease"/>
            <person name="Wu L."/>
            <person name="Ma J."/>
        </authorList>
    </citation>
    <scope>NUCLEOTIDE SEQUENCE [LARGE SCALE GENOMIC DNA]</scope>
    <source>
        <strain evidence="4">KCTC 23314</strain>
    </source>
</reference>
<dbReference type="RefSeq" id="WP_189687484.1">
    <property type="nucleotide sequence ID" value="NZ_BMYK01000007.1"/>
</dbReference>
<dbReference type="Pfam" id="PF02515">
    <property type="entry name" value="CoA_transf_3"/>
    <property type="match status" value="1"/>
</dbReference>
<dbReference type="Gene3D" id="3.30.1540.10">
    <property type="entry name" value="formyl-coa transferase, domain 3"/>
    <property type="match status" value="1"/>
</dbReference>
<evidence type="ECO:0000313" key="3">
    <source>
        <dbReference type="EMBL" id="GHC83451.1"/>
    </source>
</evidence>
<dbReference type="SUPFAM" id="SSF89796">
    <property type="entry name" value="CoA-transferase family III (CaiB/BaiF)"/>
    <property type="match status" value="1"/>
</dbReference>
<comment type="caution">
    <text evidence="3">The sequence shown here is derived from an EMBL/GenBank/DDBJ whole genome shotgun (WGS) entry which is preliminary data.</text>
</comment>
<dbReference type="InterPro" id="IPR000488">
    <property type="entry name" value="Death_dom"/>
</dbReference>
<name>A0ABQ3G2E2_9BURK</name>
<keyword evidence="1" id="KW-0808">Transferase</keyword>
<evidence type="ECO:0000259" key="2">
    <source>
        <dbReference type="PROSITE" id="PS50017"/>
    </source>
</evidence>
<accession>A0ABQ3G2E2</accession>
<dbReference type="Gene3D" id="3.40.50.10540">
    <property type="entry name" value="Crotonobetainyl-coa:carnitine coa-transferase, domain 1"/>
    <property type="match status" value="1"/>
</dbReference>
<dbReference type="EMBL" id="BMYK01000007">
    <property type="protein sequence ID" value="GHC83451.1"/>
    <property type="molecule type" value="Genomic_DNA"/>
</dbReference>
<sequence length="404" mass="43233">MTTPPTAPLAGLKVLDLGQIYQGPYCGFLLAMAGATVVKVEPPGGEAGRARRAATLPLAMLNGNKRGIALNFKHPEGRRLFMELAQQFDVVLENYAPGVMDRLGIGAEALLAANPRLVYASASGYGSWGADRDRLAMDLTIQATSGAMALTGWPDRPPVKAGPAFADFLGGTHLYAAIMTALYERARTGRGRRVEIAMQDAMYPPMASNLTVFFENPQAPLRTGNRHGGLGLAPYNAYRAADGHVTIMCVTPGHWGNLVRAMGRPELADDARYADHPARAAIMDEVDALVEGWTQRHTRAELQALAQAHHFPCAPVRDLAEVVADPHLHARGMLQRAQHPDLGEVVLHNSPLRFEGLDPLPLVREPRLGEHTAEVLAEYLGLDAPEIARLAASGALGAAAPKAA</sequence>
<evidence type="ECO:0000256" key="1">
    <source>
        <dbReference type="ARBA" id="ARBA00022679"/>
    </source>
</evidence>
<dbReference type="InterPro" id="IPR003673">
    <property type="entry name" value="CoA-Trfase_fam_III"/>
</dbReference>
<dbReference type="InterPro" id="IPR050483">
    <property type="entry name" value="CoA-transferase_III_domain"/>
</dbReference>
<dbReference type="PANTHER" id="PTHR48207:SF3">
    <property type="entry name" value="SUCCINATE--HYDROXYMETHYLGLUTARATE COA-TRANSFERASE"/>
    <property type="match status" value="1"/>
</dbReference>
<gene>
    <name evidence="3" type="ORF">GCM10007320_27110</name>
</gene>
<dbReference type="PROSITE" id="PS50017">
    <property type="entry name" value="DEATH_DOMAIN"/>
    <property type="match status" value="1"/>
</dbReference>